<comment type="similarity">
    <text evidence="3">Belongs to the SOWAH family.</text>
</comment>
<dbReference type="Pfam" id="PF12796">
    <property type="entry name" value="Ank_2"/>
    <property type="match status" value="1"/>
</dbReference>
<keyword evidence="7" id="KW-1185">Reference proteome</keyword>
<evidence type="ECO:0000256" key="5">
    <source>
        <dbReference type="SAM" id="MobiDB-lite"/>
    </source>
</evidence>
<dbReference type="AlphaFoldDB" id="A0A5E4MEL0"/>
<dbReference type="Proteomes" id="UP000325440">
    <property type="component" value="Unassembled WGS sequence"/>
</dbReference>
<protein>
    <submittedName>
        <fullName evidence="6">Ankyrin repeat-containing domain,Ankyrin repeat</fullName>
    </submittedName>
</protein>
<dbReference type="Gene3D" id="1.25.40.20">
    <property type="entry name" value="Ankyrin repeat-containing domain"/>
    <property type="match status" value="1"/>
</dbReference>
<accession>A0A5E4MEL0</accession>
<feature type="repeat" description="ANK" evidence="4">
    <location>
        <begin position="83"/>
        <end position="116"/>
    </location>
</feature>
<dbReference type="OrthoDB" id="60433at2759"/>
<evidence type="ECO:0000256" key="4">
    <source>
        <dbReference type="PROSITE-ProRule" id="PRU00023"/>
    </source>
</evidence>
<keyword evidence="2 4" id="KW-0040">ANK repeat</keyword>
<name>A0A5E4MEL0_9HEMI</name>
<dbReference type="PROSITE" id="PS50297">
    <property type="entry name" value="ANK_REP_REGION"/>
    <property type="match status" value="2"/>
</dbReference>
<sequence length="294" mass="33292">MSPYANSKQVSYIPPDTKYNKYLDLYNRRIAVDFRSHLQNRPSGDHFDGCVTFLGHRRLPLAVNRSVGCLVHGQPFPPDNDPDRSTALHWAAKHGNMDMVKMLAGTYGANVNIKTGYTPCHIAMQFGHEEIYKILVESYGADPNERDWSGRKPRQYQTNQDTSLSADTYRKLNARKHKHAEKDLGFLRIGSLNVRVKRTTEAFSNFLGVGHNAEKIHKTWGSADNIQQNDTKRMPPPKSASIKKRKSKRPQDFLRRASTPVDRSPEKRMSADYVTTGDSDSDTACGFGTNWHPS</sequence>
<dbReference type="EMBL" id="CABPRJ010000476">
    <property type="protein sequence ID" value="VVC27696.1"/>
    <property type="molecule type" value="Genomic_DNA"/>
</dbReference>
<evidence type="ECO:0000256" key="3">
    <source>
        <dbReference type="ARBA" id="ARBA00038122"/>
    </source>
</evidence>
<dbReference type="SMART" id="SM00248">
    <property type="entry name" value="ANK"/>
    <property type="match status" value="2"/>
</dbReference>
<evidence type="ECO:0000256" key="1">
    <source>
        <dbReference type="ARBA" id="ARBA00022737"/>
    </source>
</evidence>
<feature type="repeat" description="ANK" evidence="4">
    <location>
        <begin position="115"/>
        <end position="148"/>
    </location>
</feature>
<gene>
    <name evidence="6" type="ORF">CINCED_3A020736</name>
</gene>
<dbReference type="InterPro" id="IPR036770">
    <property type="entry name" value="Ankyrin_rpt-contain_sf"/>
</dbReference>
<evidence type="ECO:0000313" key="7">
    <source>
        <dbReference type="Proteomes" id="UP000325440"/>
    </source>
</evidence>
<dbReference type="InterPro" id="IPR002110">
    <property type="entry name" value="Ankyrin_rpt"/>
</dbReference>
<evidence type="ECO:0000313" key="6">
    <source>
        <dbReference type="EMBL" id="VVC27696.1"/>
    </source>
</evidence>
<keyword evidence="1" id="KW-0677">Repeat</keyword>
<organism evidence="6 7">
    <name type="scientific">Cinara cedri</name>
    <dbReference type="NCBI Taxonomy" id="506608"/>
    <lineage>
        <taxon>Eukaryota</taxon>
        <taxon>Metazoa</taxon>
        <taxon>Ecdysozoa</taxon>
        <taxon>Arthropoda</taxon>
        <taxon>Hexapoda</taxon>
        <taxon>Insecta</taxon>
        <taxon>Pterygota</taxon>
        <taxon>Neoptera</taxon>
        <taxon>Paraneoptera</taxon>
        <taxon>Hemiptera</taxon>
        <taxon>Sternorrhyncha</taxon>
        <taxon>Aphidomorpha</taxon>
        <taxon>Aphidoidea</taxon>
        <taxon>Aphididae</taxon>
        <taxon>Lachninae</taxon>
        <taxon>Cinara</taxon>
    </lineage>
</organism>
<dbReference type="SUPFAM" id="SSF48403">
    <property type="entry name" value="Ankyrin repeat"/>
    <property type="match status" value="1"/>
</dbReference>
<feature type="region of interest" description="Disordered" evidence="5">
    <location>
        <begin position="220"/>
        <end position="294"/>
    </location>
</feature>
<reference evidence="6 7" key="1">
    <citation type="submission" date="2019-08" db="EMBL/GenBank/DDBJ databases">
        <authorList>
            <person name="Alioto T."/>
            <person name="Alioto T."/>
            <person name="Gomez Garrido J."/>
        </authorList>
    </citation>
    <scope>NUCLEOTIDE SEQUENCE [LARGE SCALE GENOMIC DNA]</scope>
</reference>
<proteinExistence type="inferred from homology"/>
<dbReference type="PANTHER" id="PTHR14491:SF7">
    <property type="entry name" value="SOSONDOWAH, ISOFORM G"/>
    <property type="match status" value="1"/>
</dbReference>
<evidence type="ECO:0000256" key="2">
    <source>
        <dbReference type="ARBA" id="ARBA00023043"/>
    </source>
</evidence>
<dbReference type="PANTHER" id="PTHR14491">
    <property type="entry name" value="SOSONDOWAH, ISOFORM G"/>
    <property type="match status" value="1"/>
</dbReference>
<dbReference type="PROSITE" id="PS50088">
    <property type="entry name" value="ANK_REPEAT"/>
    <property type="match status" value="2"/>
</dbReference>